<gene>
    <name evidence="5" type="ORF">ACJDU8_23525</name>
</gene>
<dbReference type="InterPro" id="IPR017871">
    <property type="entry name" value="ABC_transporter-like_CS"/>
</dbReference>
<organism evidence="5 6">
    <name type="scientific">Candidatus Clostridium eludens</name>
    <dbReference type="NCBI Taxonomy" id="3381663"/>
    <lineage>
        <taxon>Bacteria</taxon>
        <taxon>Bacillati</taxon>
        <taxon>Bacillota</taxon>
        <taxon>Clostridia</taxon>
        <taxon>Eubacteriales</taxon>
        <taxon>Clostridiaceae</taxon>
        <taxon>Clostridium</taxon>
    </lineage>
</organism>
<sequence>MSLLQAIDLYRFFHIEDEETLALKGVSLNLEAGEIVAVIGPSGSGKSTLLACLSGIDEPDGGYVEVSGKRLSRKSEAYRAAIRASEIGIMLQAGTLFDGLSVYDNILMRMQLGGKVDKNRIAKLLKNVGISHRAHSYPAQISGGEAARAALAVALSTNPKILLADEPTGEVDADTEKQIIKLLKSYCEKGGAAVIATHSSSVAAHASRVINLRDGRIIYGN</sequence>
<dbReference type="EMBL" id="JBJHZX010000064">
    <property type="protein sequence ID" value="MFL0198504.1"/>
    <property type="molecule type" value="Genomic_DNA"/>
</dbReference>
<evidence type="ECO:0000256" key="2">
    <source>
        <dbReference type="ARBA" id="ARBA00022741"/>
    </source>
</evidence>
<protein>
    <submittedName>
        <fullName evidence="5">ABC transporter ATP-binding protein</fullName>
    </submittedName>
</protein>
<evidence type="ECO:0000313" key="5">
    <source>
        <dbReference type="EMBL" id="MFL0198504.1"/>
    </source>
</evidence>
<comment type="similarity">
    <text evidence="1">Belongs to the ABC transporter superfamily.</text>
</comment>
<dbReference type="RefSeq" id="WP_406794615.1">
    <property type="nucleotide sequence ID" value="NZ_JBJHZX010000064.1"/>
</dbReference>
<comment type="caution">
    <text evidence="5">The sequence shown here is derived from an EMBL/GenBank/DDBJ whole genome shotgun (WGS) entry which is preliminary data.</text>
</comment>
<evidence type="ECO:0000256" key="3">
    <source>
        <dbReference type="ARBA" id="ARBA00022840"/>
    </source>
</evidence>
<dbReference type="Gene3D" id="3.40.50.300">
    <property type="entry name" value="P-loop containing nucleotide triphosphate hydrolases"/>
    <property type="match status" value="1"/>
</dbReference>
<dbReference type="Proteomes" id="UP001623660">
    <property type="component" value="Unassembled WGS sequence"/>
</dbReference>
<dbReference type="SMART" id="SM00382">
    <property type="entry name" value="AAA"/>
    <property type="match status" value="1"/>
</dbReference>
<dbReference type="SUPFAM" id="SSF52540">
    <property type="entry name" value="P-loop containing nucleoside triphosphate hydrolases"/>
    <property type="match status" value="1"/>
</dbReference>
<dbReference type="PANTHER" id="PTHR24220:SF689">
    <property type="entry name" value="LIPOPROTEIN-RELEASING SYSTEM ATP-BINDING PROTEIN LOLD"/>
    <property type="match status" value="1"/>
</dbReference>
<dbReference type="PROSITE" id="PS00211">
    <property type="entry name" value="ABC_TRANSPORTER_1"/>
    <property type="match status" value="1"/>
</dbReference>
<keyword evidence="2" id="KW-0547">Nucleotide-binding</keyword>
<keyword evidence="6" id="KW-1185">Reference proteome</keyword>
<dbReference type="InterPro" id="IPR027417">
    <property type="entry name" value="P-loop_NTPase"/>
</dbReference>
<dbReference type="GO" id="GO:0005524">
    <property type="term" value="F:ATP binding"/>
    <property type="evidence" value="ECO:0007669"/>
    <property type="project" value="UniProtKB-KW"/>
</dbReference>
<dbReference type="InterPro" id="IPR003439">
    <property type="entry name" value="ABC_transporter-like_ATP-bd"/>
</dbReference>
<reference evidence="5 6" key="1">
    <citation type="submission" date="2024-11" db="EMBL/GenBank/DDBJ databases">
        <authorList>
            <person name="Heng Y.C."/>
            <person name="Lim A.C.H."/>
            <person name="Lee J.K.Y."/>
            <person name="Kittelmann S."/>
        </authorList>
    </citation>
    <scope>NUCLEOTIDE SEQUENCE [LARGE SCALE GENOMIC DNA]</scope>
    <source>
        <strain evidence="5 6">WILCCON 0269</strain>
    </source>
</reference>
<dbReference type="InterPro" id="IPR015854">
    <property type="entry name" value="ABC_transpr_LolD-like"/>
</dbReference>
<proteinExistence type="inferred from homology"/>
<evidence type="ECO:0000256" key="1">
    <source>
        <dbReference type="ARBA" id="ARBA00005417"/>
    </source>
</evidence>
<name>A0ABW8STS1_9CLOT</name>
<dbReference type="PROSITE" id="PS50893">
    <property type="entry name" value="ABC_TRANSPORTER_2"/>
    <property type="match status" value="1"/>
</dbReference>
<dbReference type="InterPro" id="IPR003593">
    <property type="entry name" value="AAA+_ATPase"/>
</dbReference>
<dbReference type="Pfam" id="PF00005">
    <property type="entry name" value="ABC_tran"/>
    <property type="match status" value="1"/>
</dbReference>
<evidence type="ECO:0000259" key="4">
    <source>
        <dbReference type="PROSITE" id="PS50893"/>
    </source>
</evidence>
<accession>A0ABW8STS1</accession>
<dbReference type="PANTHER" id="PTHR24220">
    <property type="entry name" value="IMPORT ATP-BINDING PROTEIN"/>
    <property type="match status" value="1"/>
</dbReference>
<evidence type="ECO:0000313" key="6">
    <source>
        <dbReference type="Proteomes" id="UP001623660"/>
    </source>
</evidence>
<keyword evidence="3 5" id="KW-0067">ATP-binding</keyword>
<feature type="domain" description="ABC transporter" evidence="4">
    <location>
        <begin position="4"/>
        <end position="221"/>
    </location>
</feature>